<organism evidence="2 3">
    <name type="scientific">Thiocapsa imhoffii</name>
    <dbReference type="NCBI Taxonomy" id="382777"/>
    <lineage>
        <taxon>Bacteria</taxon>
        <taxon>Pseudomonadati</taxon>
        <taxon>Pseudomonadota</taxon>
        <taxon>Gammaproteobacteria</taxon>
        <taxon>Chromatiales</taxon>
        <taxon>Chromatiaceae</taxon>
        <taxon>Thiocapsa</taxon>
    </lineage>
</organism>
<accession>A0A9X0WMR5</accession>
<name>A0A9X0WMR5_9GAMM</name>
<sequence length="101" mass="11054">MILKALTLENFKGIREPVRIELSPITLLFGPNNAGKSTVLHALIYGRELFERGNTDPRYTEMGGETIDLGGFDTAHCGSLCEGRVTAVETLSGGRFRRSLV</sequence>
<evidence type="ECO:0000313" key="2">
    <source>
        <dbReference type="EMBL" id="MBK1646717.1"/>
    </source>
</evidence>
<dbReference type="RefSeq" id="WP_200389542.1">
    <property type="nucleotide sequence ID" value="NZ_NRSD01000032.1"/>
</dbReference>
<protein>
    <recommendedName>
        <fullName evidence="1">Endonuclease GajA/Old nuclease/RecF-like AAA domain-containing protein</fullName>
    </recommendedName>
</protein>
<comment type="caution">
    <text evidence="2">The sequence shown here is derived from an EMBL/GenBank/DDBJ whole genome shotgun (WGS) entry which is preliminary data.</text>
</comment>
<evidence type="ECO:0000259" key="1">
    <source>
        <dbReference type="Pfam" id="PF13175"/>
    </source>
</evidence>
<dbReference type="Pfam" id="PF13175">
    <property type="entry name" value="AAA_15"/>
    <property type="match status" value="1"/>
</dbReference>
<dbReference type="InterPro" id="IPR041685">
    <property type="entry name" value="AAA_GajA/Old/RecF-like"/>
</dbReference>
<dbReference type="EMBL" id="NRSD01000032">
    <property type="protein sequence ID" value="MBK1646717.1"/>
    <property type="molecule type" value="Genomic_DNA"/>
</dbReference>
<gene>
    <name evidence="2" type="ORF">CKO25_19150</name>
</gene>
<dbReference type="AlphaFoldDB" id="A0A9X0WMR5"/>
<dbReference type="Gene3D" id="3.40.50.300">
    <property type="entry name" value="P-loop containing nucleotide triphosphate hydrolases"/>
    <property type="match status" value="1"/>
</dbReference>
<feature type="domain" description="Endonuclease GajA/Old nuclease/RecF-like AAA" evidence="1">
    <location>
        <begin position="1"/>
        <end position="44"/>
    </location>
</feature>
<evidence type="ECO:0000313" key="3">
    <source>
        <dbReference type="Proteomes" id="UP001138802"/>
    </source>
</evidence>
<dbReference type="Proteomes" id="UP001138802">
    <property type="component" value="Unassembled WGS sequence"/>
</dbReference>
<dbReference type="InterPro" id="IPR027417">
    <property type="entry name" value="P-loop_NTPase"/>
</dbReference>
<reference evidence="2 3" key="1">
    <citation type="journal article" date="2020" name="Microorganisms">
        <title>Osmotic Adaptation and Compatible Solute Biosynthesis of Phototrophic Bacteria as Revealed from Genome Analyses.</title>
        <authorList>
            <person name="Imhoff J.F."/>
            <person name="Rahn T."/>
            <person name="Kunzel S."/>
            <person name="Keller A."/>
            <person name="Neulinger S.C."/>
        </authorList>
    </citation>
    <scope>NUCLEOTIDE SEQUENCE [LARGE SCALE GENOMIC DNA]</scope>
    <source>
        <strain evidence="2 3">DSM 21303</strain>
    </source>
</reference>
<keyword evidence="3" id="KW-1185">Reference proteome</keyword>
<dbReference type="SUPFAM" id="SSF52540">
    <property type="entry name" value="P-loop containing nucleoside triphosphate hydrolases"/>
    <property type="match status" value="1"/>
</dbReference>
<proteinExistence type="predicted"/>